<gene>
    <name evidence="1" type="ORF">CLV63_104317</name>
</gene>
<comment type="caution">
    <text evidence="1">The sequence shown here is derived from an EMBL/GenBank/DDBJ whole genome shotgun (WGS) entry which is preliminary data.</text>
</comment>
<evidence type="ECO:0000313" key="1">
    <source>
        <dbReference type="EMBL" id="PSK99093.1"/>
    </source>
</evidence>
<evidence type="ECO:0008006" key="3">
    <source>
        <dbReference type="Google" id="ProtNLM"/>
    </source>
</evidence>
<protein>
    <recommendedName>
        <fullName evidence="3">CDP-glycerol:poly(Glycerophosphate) glycerophosphotransferase</fullName>
    </recommendedName>
</protein>
<dbReference type="AlphaFoldDB" id="A0A2P8DPH3"/>
<evidence type="ECO:0000313" key="2">
    <source>
        <dbReference type="Proteomes" id="UP000240542"/>
    </source>
</evidence>
<dbReference type="RefSeq" id="WP_146165531.1">
    <property type="nucleotide sequence ID" value="NZ_PYGA01000004.1"/>
</dbReference>
<accession>A0A2P8DPH3</accession>
<dbReference type="Proteomes" id="UP000240542">
    <property type="component" value="Unassembled WGS sequence"/>
</dbReference>
<dbReference type="EMBL" id="PYGA01000004">
    <property type="protein sequence ID" value="PSK99093.1"/>
    <property type="molecule type" value="Genomic_DNA"/>
</dbReference>
<proteinExistence type="predicted"/>
<organism evidence="1 2">
    <name type="scientific">Murinocardiopsis flavida</name>
    <dbReference type="NCBI Taxonomy" id="645275"/>
    <lineage>
        <taxon>Bacteria</taxon>
        <taxon>Bacillati</taxon>
        <taxon>Actinomycetota</taxon>
        <taxon>Actinomycetes</taxon>
        <taxon>Streptosporangiales</taxon>
        <taxon>Nocardiopsidaceae</taxon>
        <taxon>Murinocardiopsis</taxon>
    </lineage>
</organism>
<reference evidence="1 2" key="1">
    <citation type="submission" date="2018-03" db="EMBL/GenBank/DDBJ databases">
        <title>Genomic Encyclopedia of Archaeal and Bacterial Type Strains, Phase II (KMG-II): from individual species to whole genera.</title>
        <authorList>
            <person name="Goeker M."/>
        </authorList>
    </citation>
    <scope>NUCLEOTIDE SEQUENCE [LARGE SCALE GENOMIC DNA]</scope>
    <source>
        <strain evidence="1 2">DSM 45312</strain>
    </source>
</reference>
<keyword evidence="2" id="KW-1185">Reference proteome</keyword>
<sequence length="418" mass="43500">MEINWGPGPYGVTTTLRSTYPIERVVLFVAHHPTAVSRLLDVAPMVEEDPRVQVVFTVPDTSAVAGPTVDLLHRVGARLVPWRQARSQRFDAAVSAALGGLEQVHAPVLALAHGHGPAKMVRRASGDQRGPDAPRELYGAAASALVDAGRVIPAIVGVAHERIRDLVASVAPEAGPVTEIVGDPAFDRLRASMGRRAAYRRALGVRAGQRLVVASSTWGPNGLLGSAPDLPRRLAAELPRDRYRTVVVQHPAIKAWHGGRSVAAWLAPAQRAGAGVLPPEEGWRAALVAADVLVADHSSVTMYGAGIGRPVLLGAYPADEIAPDSLPAVLAARAPHLHPDAPLAAQVAAAVADHDGTLADTFAAALTSAPGDSMRLIRDALYRLMDLAPPSAPHRVAAVPVPRLTPDPGGLGAAGVAA</sequence>
<name>A0A2P8DPH3_9ACTN</name>
<dbReference type="OrthoDB" id="3661391at2"/>